<dbReference type="AlphaFoldDB" id="A0A413R9L7"/>
<dbReference type="InterPro" id="IPR005527">
    <property type="entry name" value="MinE"/>
</dbReference>
<gene>
    <name evidence="3" type="primary">minE</name>
    <name evidence="3" type="ORF">DW944_05215</name>
</gene>
<dbReference type="Proteomes" id="UP000284779">
    <property type="component" value="Unassembled WGS sequence"/>
</dbReference>
<reference evidence="3 4" key="1">
    <citation type="submission" date="2018-08" db="EMBL/GenBank/DDBJ databases">
        <title>A genome reference for cultivated species of the human gut microbiota.</title>
        <authorList>
            <person name="Zou Y."/>
            <person name="Xue W."/>
            <person name="Luo G."/>
        </authorList>
    </citation>
    <scope>NUCLEOTIDE SEQUENCE [LARGE SCALE GENOMIC DNA]</scope>
    <source>
        <strain evidence="3 4">AM44-11BH</strain>
    </source>
</reference>
<accession>A0A413R9L7</accession>
<dbReference type="Gene3D" id="3.30.1070.10">
    <property type="entry name" value="Cell division topological specificity factor MinE"/>
    <property type="match status" value="1"/>
</dbReference>
<protein>
    <submittedName>
        <fullName evidence="3">Cell division topological specificity factor MinE</fullName>
    </submittedName>
</protein>
<dbReference type="InterPro" id="IPR036707">
    <property type="entry name" value="MinE_sf"/>
</dbReference>
<dbReference type="SUPFAM" id="SSF55229">
    <property type="entry name" value="Cell division protein MinE topological specificity domain"/>
    <property type="match status" value="1"/>
</dbReference>
<proteinExistence type="inferred from homology"/>
<dbReference type="EMBL" id="QSFD01000004">
    <property type="protein sequence ID" value="RHA19134.1"/>
    <property type="molecule type" value="Genomic_DNA"/>
</dbReference>
<organism evidence="3 4">
    <name type="scientific">Eubacterium ventriosum</name>
    <dbReference type="NCBI Taxonomy" id="39496"/>
    <lineage>
        <taxon>Bacteria</taxon>
        <taxon>Bacillati</taxon>
        <taxon>Bacillota</taxon>
        <taxon>Clostridia</taxon>
        <taxon>Eubacteriales</taxon>
        <taxon>Eubacteriaceae</taxon>
        <taxon>Eubacterium</taxon>
    </lineage>
</organism>
<dbReference type="GO" id="GO:0032955">
    <property type="term" value="P:regulation of division septum assembly"/>
    <property type="evidence" value="ECO:0007669"/>
    <property type="project" value="InterPro"/>
</dbReference>
<name>A0A413R9L7_9FIRM</name>
<dbReference type="RefSeq" id="WP_117970145.1">
    <property type="nucleotide sequence ID" value="NZ_QSFD01000004.1"/>
</dbReference>
<evidence type="ECO:0000256" key="2">
    <source>
        <dbReference type="ARBA" id="ARBA00025265"/>
    </source>
</evidence>
<comment type="caution">
    <text evidence="3">The sequence shown here is derived from an EMBL/GenBank/DDBJ whole genome shotgun (WGS) entry which is preliminary data.</text>
</comment>
<dbReference type="NCBIfam" id="TIGR01215">
    <property type="entry name" value="minE"/>
    <property type="match status" value="1"/>
</dbReference>
<dbReference type="GO" id="GO:0051301">
    <property type="term" value="P:cell division"/>
    <property type="evidence" value="ECO:0007669"/>
    <property type="project" value="UniProtKB-KW"/>
</dbReference>
<evidence type="ECO:0000313" key="4">
    <source>
        <dbReference type="Proteomes" id="UP000284779"/>
    </source>
</evidence>
<comment type="similarity">
    <text evidence="1">Belongs to the MinE family.</text>
</comment>
<keyword evidence="3" id="KW-0131">Cell cycle</keyword>
<dbReference type="Pfam" id="PF03776">
    <property type="entry name" value="MinE"/>
    <property type="match status" value="1"/>
</dbReference>
<evidence type="ECO:0000256" key="1">
    <source>
        <dbReference type="ARBA" id="ARBA00008168"/>
    </source>
</evidence>
<comment type="function">
    <text evidence="2">Prevents the cell division inhibition by proteins MinC and MinD at internal division sites while permitting inhibition at polar sites. This ensures cell division at the proper site by restricting the formation of a division septum at the midpoint of the long axis of the cell.</text>
</comment>
<keyword evidence="3" id="KW-0132">Cell division</keyword>
<evidence type="ECO:0000313" key="3">
    <source>
        <dbReference type="EMBL" id="RHA19134.1"/>
    </source>
</evidence>
<sequence length="81" mass="9321">MIFRKLFKRRRSGTIARERLQILLVTDRIGCNPNTTEAIKNDIINTISKYIDIDVENCIVEIRQESGPCLMASIPIKEIKC</sequence>
<keyword evidence="4" id="KW-1185">Reference proteome</keyword>